<organism evidence="6 7">
    <name type="scientific">Ambispora leptoticha</name>
    <dbReference type="NCBI Taxonomy" id="144679"/>
    <lineage>
        <taxon>Eukaryota</taxon>
        <taxon>Fungi</taxon>
        <taxon>Fungi incertae sedis</taxon>
        <taxon>Mucoromycota</taxon>
        <taxon>Glomeromycotina</taxon>
        <taxon>Glomeromycetes</taxon>
        <taxon>Archaeosporales</taxon>
        <taxon>Ambisporaceae</taxon>
        <taxon>Ambispora</taxon>
    </lineage>
</organism>
<dbReference type="Pfam" id="PF04493">
    <property type="entry name" value="Endonuclease_5"/>
    <property type="match status" value="1"/>
</dbReference>
<proteinExistence type="inferred from homology"/>
<dbReference type="Gene3D" id="3.30.2170.10">
    <property type="entry name" value="archaeoglobus fulgidus dsm 4304 superfamily"/>
    <property type="match status" value="1"/>
</dbReference>
<dbReference type="GO" id="GO:0003727">
    <property type="term" value="F:single-stranded RNA binding"/>
    <property type="evidence" value="ECO:0007669"/>
    <property type="project" value="TreeGrafter"/>
</dbReference>
<gene>
    <name evidence="6" type="ORF">ALEPTO_LOCUS2922</name>
</gene>
<dbReference type="HAMAP" id="MF_00801">
    <property type="entry name" value="Endonuclease_5"/>
    <property type="match status" value="1"/>
</dbReference>
<dbReference type="AlphaFoldDB" id="A0A9N8ZGF7"/>
<comment type="caution">
    <text evidence="6">The sequence shown here is derived from an EMBL/GenBank/DDBJ whole genome shotgun (WGS) entry which is preliminary data.</text>
</comment>
<name>A0A9N8ZGF7_9GLOM</name>
<dbReference type="GO" id="GO:0005737">
    <property type="term" value="C:cytoplasm"/>
    <property type="evidence" value="ECO:0007669"/>
    <property type="project" value="UniProtKB-SubCell"/>
</dbReference>
<comment type="subcellular location">
    <subcellularLocation>
        <location evidence="1">Cytoplasm</location>
    </subcellularLocation>
</comment>
<dbReference type="CDD" id="cd06559">
    <property type="entry name" value="Endonuclease_V"/>
    <property type="match status" value="1"/>
</dbReference>
<keyword evidence="2" id="KW-0963">Cytoplasm</keyword>
<dbReference type="PANTHER" id="PTHR28511:SF1">
    <property type="entry name" value="ENDONUCLEASE V"/>
    <property type="match status" value="1"/>
</dbReference>
<evidence type="ECO:0000313" key="6">
    <source>
        <dbReference type="EMBL" id="CAG8489824.1"/>
    </source>
</evidence>
<keyword evidence="7" id="KW-1185">Reference proteome</keyword>
<protein>
    <submittedName>
        <fullName evidence="6">13920_t:CDS:1</fullName>
    </submittedName>
</protein>
<dbReference type="EMBL" id="CAJVPS010000489">
    <property type="protein sequence ID" value="CAG8489824.1"/>
    <property type="molecule type" value="Genomic_DNA"/>
</dbReference>
<dbReference type="GO" id="GO:0006281">
    <property type="term" value="P:DNA repair"/>
    <property type="evidence" value="ECO:0007669"/>
    <property type="project" value="InterPro"/>
</dbReference>
<evidence type="ECO:0000256" key="4">
    <source>
        <dbReference type="ARBA" id="ARBA00022759"/>
    </source>
</evidence>
<sequence>MSSGDQQRQEEWIREQLELKAQLIESDDFDFEKLINQVDGSCSFRGLDFVGGVDISFVQENEEDAVASLVVLKFPELEVIYEDFKSVKLKLPYIPGFLAFREVKPLVDLISTLKTTRPEIYPKVIFVDGNGILHPRRFGLACHLGVLVNVPTIGVGKNFLQINDDGDQLTMTHVKEQCKVLLGKGGDVYYLRGDSGQYWGAAVRSLDNTTNPIFVSVGHRISLDTAIQVVLKCCRYRIPEPTRQADIRSREFIRTLS</sequence>
<keyword evidence="5" id="KW-0378">Hydrolase</keyword>
<dbReference type="Proteomes" id="UP000789508">
    <property type="component" value="Unassembled WGS sequence"/>
</dbReference>
<evidence type="ECO:0000313" key="7">
    <source>
        <dbReference type="Proteomes" id="UP000789508"/>
    </source>
</evidence>
<reference evidence="6" key="1">
    <citation type="submission" date="2021-06" db="EMBL/GenBank/DDBJ databases">
        <authorList>
            <person name="Kallberg Y."/>
            <person name="Tangrot J."/>
            <person name="Rosling A."/>
        </authorList>
    </citation>
    <scope>NUCLEOTIDE SEQUENCE</scope>
    <source>
        <strain evidence="6">FL130A</strain>
    </source>
</reference>
<accession>A0A9N8ZGF7</accession>
<evidence type="ECO:0000256" key="1">
    <source>
        <dbReference type="ARBA" id="ARBA00004496"/>
    </source>
</evidence>
<keyword evidence="4" id="KW-0255">Endonuclease</keyword>
<dbReference type="OrthoDB" id="20018at2759"/>
<dbReference type="PANTHER" id="PTHR28511">
    <property type="entry name" value="ENDONUCLEASE V"/>
    <property type="match status" value="1"/>
</dbReference>
<evidence type="ECO:0000256" key="2">
    <source>
        <dbReference type="ARBA" id="ARBA00022490"/>
    </source>
</evidence>
<dbReference type="GO" id="GO:0005730">
    <property type="term" value="C:nucleolus"/>
    <property type="evidence" value="ECO:0007669"/>
    <property type="project" value="TreeGrafter"/>
</dbReference>
<dbReference type="GO" id="GO:0016891">
    <property type="term" value="F:RNA endonuclease activity producing 5'-phosphomonoesters, hydrolytic mechanism"/>
    <property type="evidence" value="ECO:0007669"/>
    <property type="project" value="TreeGrafter"/>
</dbReference>
<evidence type="ECO:0000256" key="5">
    <source>
        <dbReference type="ARBA" id="ARBA00022801"/>
    </source>
</evidence>
<evidence type="ECO:0000256" key="3">
    <source>
        <dbReference type="ARBA" id="ARBA00022722"/>
    </source>
</evidence>
<keyword evidence="3" id="KW-0540">Nuclease</keyword>
<dbReference type="InterPro" id="IPR007581">
    <property type="entry name" value="Endonuclease-V"/>
</dbReference>